<feature type="compositionally biased region" description="Basic residues" evidence="8">
    <location>
        <begin position="405"/>
        <end position="423"/>
    </location>
</feature>
<evidence type="ECO:0000256" key="6">
    <source>
        <dbReference type="ARBA" id="ARBA00023242"/>
    </source>
</evidence>
<evidence type="ECO:0008006" key="13">
    <source>
        <dbReference type="Google" id="ProtNLM"/>
    </source>
</evidence>
<dbReference type="PANTHER" id="PTHR13742:SF17">
    <property type="entry name" value="RE32990P-RELATED"/>
    <property type="match status" value="1"/>
</dbReference>
<dbReference type="GeneID" id="94348422"/>
<dbReference type="GO" id="GO:0005667">
    <property type="term" value="C:transcription regulator complex"/>
    <property type="evidence" value="ECO:0007669"/>
    <property type="project" value="TreeGrafter"/>
</dbReference>
<evidence type="ECO:0000256" key="7">
    <source>
        <dbReference type="ARBA" id="ARBA00023306"/>
    </source>
</evidence>
<keyword evidence="7" id="KW-0131">Cell cycle</keyword>
<keyword evidence="6" id="KW-0539">Nucleus</keyword>
<keyword evidence="4" id="KW-0805">Transcription regulation</keyword>
<dbReference type="RefSeq" id="XP_067820786.1">
    <property type="nucleotide sequence ID" value="XM_067962751.1"/>
</dbReference>
<dbReference type="Gene3D" id="1.10.472.140">
    <property type="match status" value="1"/>
</dbReference>
<evidence type="ECO:0000256" key="5">
    <source>
        <dbReference type="ARBA" id="ARBA00023163"/>
    </source>
</evidence>
<evidence type="ECO:0000313" key="12">
    <source>
        <dbReference type="Proteomes" id="UP000294530"/>
    </source>
</evidence>
<dbReference type="SMART" id="SM01368">
    <property type="entry name" value="RB_A"/>
    <property type="match status" value="1"/>
</dbReference>
<proteinExistence type="inferred from homology"/>
<keyword evidence="5" id="KW-0804">Transcription</keyword>
<gene>
    <name evidence="11" type="ORF">CCR75_004665</name>
</gene>
<feature type="region of interest" description="Disordered" evidence="8">
    <location>
        <begin position="1060"/>
        <end position="1079"/>
    </location>
</feature>
<organism evidence="11 12">
    <name type="scientific">Bremia lactucae</name>
    <name type="common">Lettuce downy mildew</name>
    <dbReference type="NCBI Taxonomy" id="4779"/>
    <lineage>
        <taxon>Eukaryota</taxon>
        <taxon>Sar</taxon>
        <taxon>Stramenopiles</taxon>
        <taxon>Oomycota</taxon>
        <taxon>Peronosporomycetes</taxon>
        <taxon>Peronosporales</taxon>
        <taxon>Peronosporaceae</taxon>
        <taxon>Bremia</taxon>
    </lineage>
</organism>
<dbReference type="GO" id="GO:0000977">
    <property type="term" value="F:RNA polymerase II transcription regulatory region sequence-specific DNA binding"/>
    <property type="evidence" value="ECO:0007669"/>
    <property type="project" value="TreeGrafter"/>
</dbReference>
<dbReference type="GO" id="GO:0000785">
    <property type="term" value="C:chromatin"/>
    <property type="evidence" value="ECO:0007669"/>
    <property type="project" value="TreeGrafter"/>
</dbReference>
<dbReference type="EMBL" id="SHOA02000062">
    <property type="protein sequence ID" value="TDH71287.1"/>
    <property type="molecule type" value="Genomic_DNA"/>
</dbReference>
<dbReference type="AlphaFoldDB" id="A0A976FQU1"/>
<dbReference type="OrthoDB" id="844594at2759"/>
<feature type="region of interest" description="Disordered" evidence="8">
    <location>
        <begin position="394"/>
        <end position="454"/>
    </location>
</feature>
<dbReference type="Proteomes" id="UP000294530">
    <property type="component" value="Unassembled WGS sequence"/>
</dbReference>
<dbReference type="Gene3D" id="1.10.472.10">
    <property type="entry name" value="Cyclin-like"/>
    <property type="match status" value="2"/>
</dbReference>
<comment type="subcellular location">
    <subcellularLocation>
        <location evidence="1">Nucleus</location>
    </subcellularLocation>
</comment>
<dbReference type="SUPFAM" id="SSF47954">
    <property type="entry name" value="Cyclin-like"/>
    <property type="match status" value="2"/>
</dbReference>
<dbReference type="InterPro" id="IPR002720">
    <property type="entry name" value="RB_A"/>
</dbReference>
<keyword evidence="3" id="KW-0678">Repressor</keyword>
<dbReference type="InterPro" id="IPR024599">
    <property type="entry name" value="RB_N"/>
</dbReference>
<reference evidence="11 12" key="1">
    <citation type="journal article" date="2021" name="Genome Biol.">
        <title>AFLAP: assembly-free linkage analysis pipeline using k-mers from genome sequencing data.</title>
        <authorList>
            <person name="Fletcher K."/>
            <person name="Zhang L."/>
            <person name="Gil J."/>
            <person name="Han R."/>
            <person name="Cavanaugh K."/>
            <person name="Michelmore R."/>
        </authorList>
    </citation>
    <scope>NUCLEOTIDE SEQUENCE [LARGE SCALE GENOMIC DNA]</scope>
    <source>
        <strain evidence="11 12">SF5</strain>
    </source>
</reference>
<protein>
    <recommendedName>
        <fullName evidence="13">Retinoblastoma-associated protein</fullName>
    </recommendedName>
</protein>
<feature type="domain" description="Retinoblastoma-associated protein N-terminal" evidence="9">
    <location>
        <begin position="71"/>
        <end position="221"/>
    </location>
</feature>
<feature type="compositionally biased region" description="Low complexity" evidence="8">
    <location>
        <begin position="441"/>
        <end position="452"/>
    </location>
</feature>
<dbReference type="PANTHER" id="PTHR13742">
    <property type="entry name" value="RETINOBLASTOMA-ASSOCIATED PROTEIN RB -RELATED"/>
    <property type="match status" value="1"/>
</dbReference>
<dbReference type="SMART" id="SM01367">
    <property type="entry name" value="DUF3452"/>
    <property type="match status" value="1"/>
</dbReference>
<evidence type="ECO:0000259" key="9">
    <source>
        <dbReference type="SMART" id="SM01367"/>
    </source>
</evidence>
<dbReference type="KEGG" id="blac:94348422"/>
<evidence type="ECO:0000313" key="11">
    <source>
        <dbReference type="EMBL" id="TDH71287.1"/>
    </source>
</evidence>
<dbReference type="InterPro" id="IPR036915">
    <property type="entry name" value="Cyclin-like_sf"/>
</dbReference>
<accession>A0A976FQU1</accession>
<keyword evidence="12" id="KW-1185">Reference proteome</keyword>
<evidence type="ECO:0000256" key="2">
    <source>
        <dbReference type="ARBA" id="ARBA00009475"/>
    </source>
</evidence>
<comment type="caution">
    <text evidence="11">The sequence shown here is derived from an EMBL/GenBank/DDBJ whole genome shotgun (WGS) entry which is preliminary data.</text>
</comment>
<dbReference type="InterPro" id="IPR028309">
    <property type="entry name" value="RB_fam"/>
</dbReference>
<evidence type="ECO:0000256" key="3">
    <source>
        <dbReference type="ARBA" id="ARBA00022491"/>
    </source>
</evidence>
<dbReference type="GO" id="GO:0005634">
    <property type="term" value="C:nucleus"/>
    <property type="evidence" value="ECO:0007669"/>
    <property type="project" value="UniProtKB-SubCell"/>
</dbReference>
<sequence>MAGTLSRFFASASMEGAFARIRTDAVLLQTSQVLYDQILPSASTIGIDESNARSKENEPDKIWAYVAVVATGMTYEIQHEFKASTERCFQWHLIELLTEAGVSLQDFLLYFTSLFNRLLLTPELLAATTLLKEDFTIVTLLFEKFRILWETFVPIQSLNAWEPENESESYEDRQMRFRQRHLFQGGWLLFLVAKRRLHAQYSGLGQLYTLLLATLHVVLQNAQASQATIEAEVAAALSAMGALGEDKASPRTTRDANVLTSAQIMQALCAMPIVNPQDVSCASEDLTRVLQQLKDEHVLQKDVRESSTLSVALFTDTVLDTNVSSLKQRYELEYLKGCGKLDERFFLDAHVRRTILGPSPLERDTQAPDDFKSGSTIVSSGRCHIMVQQRENHSLTSVSRNLKTPPRHCQPRYHLQSRRHSPLKHSWQWQGSPTRTRLVGSSHTSPRTSPRTFDTPVTAAVETNQWVREILSSTMLTPVTPQLRQFFTTCQIDPTERIARVLREHSDLLLAARKQASRATLKAATPRVTDFVDTDNAVEQQYTRFSSGVDDSLKRTKNLTIVLFYRVLEPLLVAERTRLGNADFSKLLNNEIFLSALFACSAEVILKAHSLITISYPFLLEHLHVNVFHFVTTSESFVKYAPQLPSALKRHMGNVKHRILDAAVWASKSALYQLLPFTNQATSGTDKSVPIAPSATHAPVLRLFFRMVLSRAAVRIHQFCGLLELDVNDQNQIWTAVKECMTSHQYLLRDRHLDLIVLCNIYAVCKVSRGPNVSHAAATMSFKRLLACYNQLTRQASTGSNGSTEPLLHLARSGDGVTYDIRLEDDNSRGDIIKFYNRCYITSMKVFILQFQCQESQMAAADAVVAEAANRSQTLTPGFLSRREGPRGVAAATSDAECISRAASNAVQKLLQTTNETSRLNNFTRVPVNTPPRPICGALRSSPFVSSPIVPALQMFTSAEVQTLPIALTHTSPKRVKLSNVFLSPLQQVRLDRRSELTPRSHALYAIGESPARVRFERSFDNGKVDNLLYENVRQDLALINRAVNTGPRNLRRVRAPELMMESDSEHETRLHKKQKARV</sequence>
<evidence type="ECO:0000256" key="1">
    <source>
        <dbReference type="ARBA" id="ARBA00004123"/>
    </source>
</evidence>
<dbReference type="GO" id="GO:0006357">
    <property type="term" value="P:regulation of transcription by RNA polymerase II"/>
    <property type="evidence" value="ECO:0007669"/>
    <property type="project" value="InterPro"/>
</dbReference>
<evidence type="ECO:0000256" key="8">
    <source>
        <dbReference type="SAM" id="MobiDB-lite"/>
    </source>
</evidence>
<feature type="domain" description="Retinoblastoma-associated protein A-box" evidence="10">
    <location>
        <begin position="455"/>
        <end position="675"/>
    </location>
</feature>
<evidence type="ECO:0000259" key="10">
    <source>
        <dbReference type="SMART" id="SM01368"/>
    </source>
</evidence>
<dbReference type="Pfam" id="PF11934">
    <property type="entry name" value="DUF3452"/>
    <property type="match status" value="1"/>
</dbReference>
<dbReference type="GO" id="GO:0030154">
    <property type="term" value="P:cell differentiation"/>
    <property type="evidence" value="ECO:0007669"/>
    <property type="project" value="TreeGrafter"/>
</dbReference>
<dbReference type="Pfam" id="PF01858">
    <property type="entry name" value="RB_A"/>
    <property type="match status" value="1"/>
</dbReference>
<dbReference type="InterPro" id="IPR002719">
    <property type="entry name" value="RB_B"/>
</dbReference>
<name>A0A976FQU1_BRELC</name>
<comment type="similarity">
    <text evidence="2">Belongs to the retinoblastoma protein (RB) family.</text>
</comment>
<dbReference type="Pfam" id="PF01857">
    <property type="entry name" value="RB_B"/>
    <property type="match status" value="1"/>
</dbReference>
<dbReference type="GO" id="GO:2000134">
    <property type="term" value="P:negative regulation of G1/S transition of mitotic cell cycle"/>
    <property type="evidence" value="ECO:0007669"/>
    <property type="project" value="TreeGrafter"/>
</dbReference>
<evidence type="ECO:0000256" key="4">
    <source>
        <dbReference type="ARBA" id="ARBA00023015"/>
    </source>
</evidence>
<feature type="compositionally biased region" description="Basic residues" evidence="8">
    <location>
        <begin position="1070"/>
        <end position="1079"/>
    </location>
</feature>